<evidence type="ECO:0000313" key="2">
    <source>
        <dbReference type="Proteomes" id="UP000217545"/>
    </source>
</evidence>
<dbReference type="Proteomes" id="UP000217545">
    <property type="component" value="Chromosome"/>
</dbReference>
<dbReference type="AlphaFoldDB" id="A0AAC9Z949"/>
<dbReference type="EMBL" id="CP010784">
    <property type="protein sequence ID" value="ATF05858.1"/>
    <property type="molecule type" value="Genomic_DNA"/>
</dbReference>
<accession>A0AAC9Z949</accession>
<protein>
    <submittedName>
        <fullName evidence="1">Uncharacterized protein</fullName>
    </submittedName>
</protein>
<gene>
    <name evidence="1" type="ORF">PhaeoP63_01783</name>
</gene>
<name>A0AAC9Z949_9RHOB</name>
<evidence type="ECO:0000313" key="1">
    <source>
        <dbReference type="EMBL" id="ATF05858.1"/>
    </source>
</evidence>
<dbReference type="GeneID" id="31846187"/>
<dbReference type="RefSeq" id="WP_024097224.1">
    <property type="nucleotide sequence ID" value="NZ_CP010588.1"/>
</dbReference>
<sequence>MTWGKFIIAAWGVVLALSLMTSALPASWWFEPGAVRVSDARRGVCAKMDFDREINRPFFGTWKVTVMRKSSGGSWYTFRIFSEENDYRPDNSLPEDLNICWWIWEDSIDLPPGEYRINTLWRIFPTAGGVREVRRTSNTFEVTP</sequence>
<proteinExistence type="predicted"/>
<reference evidence="1 2" key="1">
    <citation type="journal article" date="2017" name="Front. Microbiol.">
        <title>Phaeobacter piscinae sp. nov., a species of the Roseobacter group and potential aquaculture probiont.</title>
        <authorList>
            <person name="Sonnenschein E.C."/>
            <person name="Phippen C.B.W."/>
            <person name="Nielsen K.F."/>
            <person name="Mateiu R.V."/>
            <person name="Melchiorsen J."/>
            <person name="Gram L."/>
            <person name="Overmann J."/>
            <person name="Freese H.M."/>
        </authorList>
    </citation>
    <scope>NUCLEOTIDE SEQUENCE [LARGE SCALE GENOMIC DNA]</scope>
    <source>
        <strain evidence="1 2">P63</strain>
    </source>
</reference>
<organism evidence="1 2">
    <name type="scientific">Phaeobacter gallaeciensis</name>
    <dbReference type="NCBI Taxonomy" id="60890"/>
    <lineage>
        <taxon>Bacteria</taxon>
        <taxon>Pseudomonadati</taxon>
        <taxon>Pseudomonadota</taxon>
        <taxon>Alphaproteobacteria</taxon>
        <taxon>Rhodobacterales</taxon>
        <taxon>Roseobacteraceae</taxon>
        <taxon>Phaeobacter</taxon>
    </lineage>
</organism>